<dbReference type="PROSITE" id="PS50075">
    <property type="entry name" value="CARRIER"/>
    <property type="match status" value="1"/>
</dbReference>
<feature type="region of interest" description="Disordered" evidence="5">
    <location>
        <begin position="443"/>
        <end position="466"/>
    </location>
</feature>
<dbReference type="InterPro" id="IPR023213">
    <property type="entry name" value="CAT-like_dom_sf"/>
</dbReference>
<dbReference type="InterPro" id="IPR036736">
    <property type="entry name" value="ACP-like_sf"/>
</dbReference>
<dbReference type="InterPro" id="IPR020806">
    <property type="entry name" value="PKS_PP-bd"/>
</dbReference>
<dbReference type="Gene3D" id="3.30.559.10">
    <property type="entry name" value="Chloramphenicol acetyltransferase-like domain"/>
    <property type="match status" value="1"/>
</dbReference>
<dbReference type="RefSeq" id="WP_377256791.1">
    <property type="nucleotide sequence ID" value="NZ_JBHLUH010000061.1"/>
</dbReference>
<feature type="coiled-coil region" evidence="4">
    <location>
        <begin position="560"/>
        <end position="590"/>
    </location>
</feature>
<dbReference type="Proteomes" id="UP001589867">
    <property type="component" value="Unassembled WGS sequence"/>
</dbReference>
<evidence type="ECO:0000313" key="8">
    <source>
        <dbReference type="Proteomes" id="UP001589867"/>
    </source>
</evidence>
<dbReference type="InterPro" id="IPR009081">
    <property type="entry name" value="PP-bd_ACP"/>
</dbReference>
<dbReference type="Gene3D" id="3.40.50.1820">
    <property type="entry name" value="alpha/beta hydrolase"/>
    <property type="match status" value="1"/>
</dbReference>
<dbReference type="PANTHER" id="PTHR45527">
    <property type="entry name" value="NONRIBOSOMAL PEPTIDE SYNTHETASE"/>
    <property type="match status" value="1"/>
</dbReference>
<reference evidence="7 8" key="1">
    <citation type="submission" date="2024-09" db="EMBL/GenBank/DDBJ databases">
        <authorList>
            <person name="Sun Q."/>
            <person name="Mori K."/>
        </authorList>
    </citation>
    <scope>NUCLEOTIDE SEQUENCE [LARGE SCALE GENOMIC DNA]</scope>
    <source>
        <strain evidence="7 8">TBRC 3947</strain>
    </source>
</reference>
<accession>A0ABV6MB15</accession>
<dbReference type="CDD" id="cd19543">
    <property type="entry name" value="DCL_NRPS"/>
    <property type="match status" value="1"/>
</dbReference>
<protein>
    <submittedName>
        <fullName evidence="7">Condensation domain-containing protein</fullName>
    </submittedName>
</protein>
<dbReference type="PANTHER" id="PTHR45527:SF1">
    <property type="entry name" value="FATTY ACID SYNTHASE"/>
    <property type="match status" value="1"/>
</dbReference>
<keyword evidence="4" id="KW-0175">Coiled coil</keyword>
<dbReference type="Gene3D" id="3.30.559.30">
    <property type="entry name" value="Nonribosomal peptide synthetase, condensation domain"/>
    <property type="match status" value="1"/>
</dbReference>
<keyword evidence="2" id="KW-0596">Phosphopantetheine</keyword>
<dbReference type="SUPFAM" id="SSF47336">
    <property type="entry name" value="ACP-like"/>
    <property type="match status" value="1"/>
</dbReference>
<comment type="caution">
    <text evidence="7">The sequence shown here is derived from an EMBL/GenBank/DDBJ whole genome shotgun (WGS) entry which is preliminary data.</text>
</comment>
<keyword evidence="8" id="KW-1185">Reference proteome</keyword>
<evidence type="ECO:0000313" key="7">
    <source>
        <dbReference type="EMBL" id="MFC0531774.1"/>
    </source>
</evidence>
<dbReference type="SUPFAM" id="SSF52777">
    <property type="entry name" value="CoA-dependent acyltransferases"/>
    <property type="match status" value="2"/>
</dbReference>
<feature type="domain" description="Carrier" evidence="6">
    <location>
        <begin position="462"/>
        <end position="543"/>
    </location>
</feature>
<evidence type="ECO:0000256" key="1">
    <source>
        <dbReference type="ARBA" id="ARBA00001957"/>
    </source>
</evidence>
<organism evidence="7 8">
    <name type="scientific">Phytohabitans kaempferiae</name>
    <dbReference type="NCBI Taxonomy" id="1620943"/>
    <lineage>
        <taxon>Bacteria</taxon>
        <taxon>Bacillati</taxon>
        <taxon>Actinomycetota</taxon>
        <taxon>Actinomycetes</taxon>
        <taxon>Micromonosporales</taxon>
        <taxon>Micromonosporaceae</taxon>
    </lineage>
</organism>
<keyword evidence="3" id="KW-0597">Phosphoprotein</keyword>
<dbReference type="InterPro" id="IPR029058">
    <property type="entry name" value="AB_hydrolase_fold"/>
</dbReference>
<evidence type="ECO:0000259" key="6">
    <source>
        <dbReference type="PROSITE" id="PS50075"/>
    </source>
</evidence>
<dbReference type="Pfam" id="PF00668">
    <property type="entry name" value="Condensation"/>
    <property type="match status" value="1"/>
</dbReference>
<gene>
    <name evidence="7" type="ORF">ACFFIA_29415</name>
</gene>
<dbReference type="Pfam" id="PF00550">
    <property type="entry name" value="PP-binding"/>
    <property type="match status" value="1"/>
</dbReference>
<proteinExistence type="predicted"/>
<evidence type="ECO:0000256" key="2">
    <source>
        <dbReference type="ARBA" id="ARBA00022450"/>
    </source>
</evidence>
<sequence length="596" mass="64851">MSTGSVEDIYELSPLQLGMLLHTVHDGSADMYLGQHVYTLEGPLDADTLVRAWQVVFTAHPALRTSFHWEGLDKPLQVVHRDVTAEAHRHDWSGLGETEQRERLDRLLADDRARGFDLTAPPLQRLHLIRLGPDRHGLAWSHHHLLLDGWSVPVFMNDVMAHYQRLTAGGPPPPAAPPYRDYIAWLQKQDMTAAQRFWTETLAGFTPRHLVPLRAADVRRGTGAVDRYTMTMPADLEAGLRAAATRHRVTLSALLQAVWAVVLRRYTGAAEVTFGCVSSGRPADLPDVDRIVGPFVNTLPVPVTVPEEGDLGDWLRDLQARHAEIRRYEFSPLADIKKWAGTPGQHLFESLLVLDNYAFTVGGGDGGGDALTARTEARFDKVSVPLSLVVTPEPVSELQLLVHRDRFDAGFADDLSTCLRLTLTALLEADRVEQVAAAAGPMVAPAPAGDAAPPSPDRPPTPPATPEEEAIAAVYREILGVDDIDVTRSFFELGGDSFDAVRAIGRIEGATVAMLAANPCVRDLAQALATAAADQPDAALDEEIADLERQVADSAGLELLVAGQDALERLVAEREDLERQLAEKRAAKGEKAPPPA</sequence>
<evidence type="ECO:0000256" key="3">
    <source>
        <dbReference type="ARBA" id="ARBA00022553"/>
    </source>
</evidence>
<comment type="cofactor">
    <cofactor evidence="1">
        <name>pantetheine 4'-phosphate</name>
        <dbReference type="ChEBI" id="CHEBI:47942"/>
    </cofactor>
</comment>
<feature type="compositionally biased region" description="Pro residues" evidence="5">
    <location>
        <begin position="453"/>
        <end position="465"/>
    </location>
</feature>
<feature type="compositionally biased region" description="Low complexity" evidence="5">
    <location>
        <begin position="443"/>
        <end position="452"/>
    </location>
</feature>
<dbReference type="SMART" id="SM00823">
    <property type="entry name" value="PKS_PP"/>
    <property type="match status" value="1"/>
</dbReference>
<dbReference type="InterPro" id="IPR001242">
    <property type="entry name" value="Condensation_dom"/>
</dbReference>
<dbReference type="EMBL" id="JBHLUH010000061">
    <property type="protein sequence ID" value="MFC0531774.1"/>
    <property type="molecule type" value="Genomic_DNA"/>
</dbReference>
<name>A0ABV6MB15_9ACTN</name>
<evidence type="ECO:0000256" key="4">
    <source>
        <dbReference type="SAM" id="Coils"/>
    </source>
</evidence>
<evidence type="ECO:0000256" key="5">
    <source>
        <dbReference type="SAM" id="MobiDB-lite"/>
    </source>
</evidence>